<dbReference type="EMBL" id="ABSV01001256">
    <property type="protein sequence ID" value="EDZ71405.1"/>
    <property type="molecule type" value="Genomic_DNA"/>
</dbReference>
<reference evidence="1 2" key="1">
    <citation type="journal article" date="2008" name="FEMS Yeast Res.">
        <title>Comparative genome analysis of a Saccharomyces cerevisiae wine strain.</title>
        <authorList>
            <person name="Borneman A.R."/>
            <person name="Forgan A.H."/>
            <person name="Pretorius I.S."/>
            <person name="Chambers P.J."/>
        </authorList>
    </citation>
    <scope>NUCLEOTIDE SEQUENCE [LARGE SCALE GENOMIC DNA]</scope>
    <source>
        <strain evidence="1 2">AWRI1631</strain>
    </source>
</reference>
<organism evidence="1 2">
    <name type="scientific">Saccharomyces cerevisiae (strain AWRI1631)</name>
    <name type="common">Baker's yeast</name>
    <dbReference type="NCBI Taxonomy" id="545124"/>
    <lineage>
        <taxon>Eukaryota</taxon>
        <taxon>Fungi</taxon>
        <taxon>Dikarya</taxon>
        <taxon>Ascomycota</taxon>
        <taxon>Saccharomycotina</taxon>
        <taxon>Saccharomycetes</taxon>
        <taxon>Saccharomycetales</taxon>
        <taxon>Saccharomycetaceae</taxon>
        <taxon>Saccharomyces</taxon>
    </lineage>
</organism>
<comment type="caution">
    <text evidence="1">The sequence shown here is derived from an EMBL/GenBank/DDBJ whole genome shotgun (WGS) entry which is preliminary data.</text>
</comment>
<name>B5VKY9_YEAS6</name>
<dbReference type="Proteomes" id="UP000008988">
    <property type="component" value="Unassembled WGS sequence"/>
</dbReference>
<protein>
    <submittedName>
        <fullName evidence="1">Uncharacterized protein</fullName>
    </submittedName>
</protein>
<proteinExistence type="predicted"/>
<evidence type="ECO:0000313" key="1">
    <source>
        <dbReference type="EMBL" id="EDZ71405.1"/>
    </source>
</evidence>
<sequence>MESFSLHNAGVKALLRVLESCLVDSPCAMILLKKGNMTIKRSWYWLNLIILRNVSLVNFRSSTIGNGINSIGIRGLALFLMK</sequence>
<gene>
    <name evidence="1" type="ORF">AWRI1631_100130</name>
</gene>
<dbReference type="AlphaFoldDB" id="B5VKY9"/>
<accession>B5VKY9</accession>
<evidence type="ECO:0000313" key="2">
    <source>
        <dbReference type="Proteomes" id="UP000008988"/>
    </source>
</evidence>